<name>A0A0V8GG03_9BACL</name>
<dbReference type="EMBL" id="LDQV01000020">
    <property type="protein sequence ID" value="KTR26850.1"/>
    <property type="molecule type" value="Genomic_DNA"/>
</dbReference>
<evidence type="ECO:0000313" key="6">
    <source>
        <dbReference type="EMBL" id="MEI4462457.1"/>
    </source>
</evidence>
<keyword evidence="2" id="KW-0178">Competence</keyword>
<dbReference type="SUPFAM" id="SSF54523">
    <property type="entry name" value="Pili subunits"/>
    <property type="match status" value="1"/>
</dbReference>
<sequence>MIRRLANLRSERGFTLFEMTAVLTIIACLLVFLLPALFEKRPDWIPLEQEVRLMEQDIQTLRLMQYSKQDQSLMQFRFRGDGAGYLVLADDRLLWQRTFQNGHTCTVPPSNRIIYFKSYHSIYAATWSCRSATAEYEIKFLLGNYQMAIRKVR</sequence>
<accession>A0A0V8GG03</accession>
<dbReference type="GeneID" id="90836057"/>
<evidence type="ECO:0000256" key="3">
    <source>
        <dbReference type="SAM" id="Phobius"/>
    </source>
</evidence>
<dbReference type="GO" id="GO:0030420">
    <property type="term" value="P:establishment of competence for transformation"/>
    <property type="evidence" value="ECO:0007669"/>
    <property type="project" value="UniProtKB-KW"/>
</dbReference>
<dbReference type="RefSeq" id="WP_023467560.1">
    <property type="nucleotide sequence ID" value="NZ_FMYN01000002.1"/>
</dbReference>
<keyword evidence="9" id="KW-1185">Reference proteome</keyword>
<dbReference type="Proteomes" id="UP000072605">
    <property type="component" value="Unassembled WGS sequence"/>
</dbReference>
<comment type="subcellular location">
    <subcellularLocation>
        <location evidence="1">Cell surface</location>
    </subcellularLocation>
</comment>
<keyword evidence="3" id="KW-0472">Membrane</keyword>
<organism evidence="4 7">
    <name type="scientific">Exiguobacterium indicum</name>
    <dbReference type="NCBI Taxonomy" id="296995"/>
    <lineage>
        <taxon>Bacteria</taxon>
        <taxon>Bacillati</taxon>
        <taxon>Bacillota</taxon>
        <taxon>Bacilli</taxon>
        <taxon>Bacillales</taxon>
        <taxon>Bacillales Family XII. Incertae Sedis</taxon>
        <taxon>Exiguobacterium</taxon>
    </lineage>
</organism>
<dbReference type="EMBL" id="JBAWKY010000002">
    <property type="protein sequence ID" value="MEI4462457.1"/>
    <property type="molecule type" value="Genomic_DNA"/>
</dbReference>
<keyword evidence="3" id="KW-0812">Transmembrane</keyword>
<dbReference type="Proteomes" id="UP000053797">
    <property type="component" value="Unassembled WGS sequence"/>
</dbReference>
<protein>
    <submittedName>
        <fullName evidence="6">Type II secretion system protein</fullName>
    </submittedName>
</protein>
<proteinExistence type="predicted"/>
<evidence type="ECO:0000256" key="1">
    <source>
        <dbReference type="ARBA" id="ARBA00004241"/>
    </source>
</evidence>
<dbReference type="AlphaFoldDB" id="A0A0V8GG03"/>
<reference evidence="5 8" key="2">
    <citation type="journal article" date="2016" name="Front. Microbiol.">
        <title>Genomic Resource of Rice Seed Associated Bacteria.</title>
        <authorList>
            <person name="Midha S."/>
            <person name="Bansal K."/>
            <person name="Sharma S."/>
            <person name="Kumar N."/>
            <person name="Patil P.P."/>
            <person name="Chaudhry V."/>
            <person name="Patil P.B."/>
        </authorList>
    </citation>
    <scope>NUCLEOTIDE SEQUENCE [LARGE SCALE GENOMIC DNA]</scope>
    <source>
        <strain evidence="5 8">RSA11</strain>
    </source>
</reference>
<reference evidence="4 7" key="1">
    <citation type="journal article" date="2015" name="Int. J. Syst. Evol. Microbiol.">
        <title>Exiguobacterium enclense sp. nov., isolated from sediment.</title>
        <authorList>
            <person name="Dastager S.G."/>
            <person name="Mawlankar R."/>
            <person name="Sonalkar V.V."/>
            <person name="Thorat M.N."/>
            <person name="Mual P."/>
            <person name="Verma A."/>
            <person name="Krishnamurthi S."/>
            <person name="Tang S.K."/>
            <person name="Li W.J."/>
        </authorList>
    </citation>
    <scope>NUCLEOTIDE SEQUENCE [LARGE SCALE GENOMIC DNA]</scope>
    <source>
        <strain evidence="4 7">NIO-1109</strain>
    </source>
</reference>
<evidence type="ECO:0000313" key="8">
    <source>
        <dbReference type="Proteomes" id="UP000072605"/>
    </source>
</evidence>
<dbReference type="Proteomes" id="UP001387110">
    <property type="component" value="Unassembled WGS sequence"/>
</dbReference>
<evidence type="ECO:0000313" key="4">
    <source>
        <dbReference type="EMBL" id="KSU49208.1"/>
    </source>
</evidence>
<evidence type="ECO:0000256" key="2">
    <source>
        <dbReference type="ARBA" id="ARBA00023287"/>
    </source>
</evidence>
<keyword evidence="3" id="KW-1133">Transmembrane helix</keyword>
<evidence type="ECO:0000313" key="5">
    <source>
        <dbReference type="EMBL" id="KTR26850.1"/>
    </source>
</evidence>
<feature type="transmembrane region" description="Helical" evidence="3">
    <location>
        <begin position="21"/>
        <end position="38"/>
    </location>
</feature>
<gene>
    <name evidence="4" type="ORF">AS033_07490</name>
    <name evidence="5" type="ORF">RSA11_08485</name>
    <name evidence="6" type="ORF">SZL87_08500</name>
</gene>
<dbReference type="InterPro" id="IPR012902">
    <property type="entry name" value="N_methyl_site"/>
</dbReference>
<reference evidence="6 9" key="3">
    <citation type="submission" date="2023-12" db="EMBL/GenBank/DDBJ databases">
        <authorList>
            <person name="Easwaran N."/>
            <person name="Lazarus H.P.S."/>
        </authorList>
    </citation>
    <scope>NUCLEOTIDE SEQUENCE [LARGE SCALE GENOMIC DNA]</scope>
    <source>
        <strain evidence="6 9">VIT-2023</strain>
    </source>
</reference>
<dbReference type="NCBIfam" id="TIGR02532">
    <property type="entry name" value="IV_pilin_GFxxxE"/>
    <property type="match status" value="1"/>
</dbReference>
<dbReference type="Pfam" id="PF07963">
    <property type="entry name" value="N_methyl"/>
    <property type="match status" value="1"/>
</dbReference>
<dbReference type="OrthoDB" id="2352806at2"/>
<dbReference type="GO" id="GO:0009986">
    <property type="term" value="C:cell surface"/>
    <property type="evidence" value="ECO:0007669"/>
    <property type="project" value="UniProtKB-SubCell"/>
</dbReference>
<dbReference type="EMBL" id="LNQL01000002">
    <property type="protein sequence ID" value="KSU49208.1"/>
    <property type="molecule type" value="Genomic_DNA"/>
</dbReference>
<dbReference type="InterPro" id="IPR045584">
    <property type="entry name" value="Pilin-like"/>
</dbReference>
<comment type="caution">
    <text evidence="4">The sequence shown here is derived from an EMBL/GenBank/DDBJ whole genome shotgun (WGS) entry which is preliminary data.</text>
</comment>
<evidence type="ECO:0000313" key="7">
    <source>
        <dbReference type="Proteomes" id="UP000053797"/>
    </source>
</evidence>
<evidence type="ECO:0000313" key="9">
    <source>
        <dbReference type="Proteomes" id="UP001387110"/>
    </source>
</evidence>